<dbReference type="InterPro" id="IPR050669">
    <property type="entry name" value="Hemerythrin"/>
</dbReference>
<dbReference type="CDD" id="cd12107">
    <property type="entry name" value="Hemerythrin"/>
    <property type="match status" value="1"/>
</dbReference>
<dbReference type="EMBL" id="JARGDL010000002">
    <property type="protein sequence ID" value="MDF1610965.1"/>
    <property type="molecule type" value="Genomic_DNA"/>
</dbReference>
<evidence type="ECO:0000259" key="5">
    <source>
        <dbReference type="Pfam" id="PF01814"/>
    </source>
</evidence>
<dbReference type="PANTHER" id="PTHR37164:SF1">
    <property type="entry name" value="BACTERIOHEMERYTHRIN"/>
    <property type="match status" value="1"/>
</dbReference>
<keyword evidence="2" id="KW-0561">Oxygen transport</keyword>
<comment type="similarity">
    <text evidence="1">Belongs to the hemerythrin family.</text>
</comment>
<dbReference type="NCBIfam" id="NF033749">
    <property type="entry name" value="bact_hemeryth"/>
    <property type="match status" value="1"/>
</dbReference>
<organism evidence="6 7">
    <name type="scientific">Stygiobacter electus</name>
    <dbReference type="NCBI Taxonomy" id="3032292"/>
    <lineage>
        <taxon>Bacteria</taxon>
        <taxon>Pseudomonadati</taxon>
        <taxon>Ignavibacteriota</taxon>
        <taxon>Ignavibacteria</taxon>
        <taxon>Ignavibacteriales</taxon>
        <taxon>Melioribacteraceae</taxon>
        <taxon>Stygiobacter</taxon>
    </lineage>
</organism>
<dbReference type="InterPro" id="IPR035938">
    <property type="entry name" value="Hemerythrin-like_sf"/>
</dbReference>
<dbReference type="SUPFAM" id="SSF47188">
    <property type="entry name" value="Hemerythrin-like"/>
    <property type="match status" value="1"/>
</dbReference>
<evidence type="ECO:0000256" key="1">
    <source>
        <dbReference type="ARBA" id="ARBA00010587"/>
    </source>
</evidence>
<evidence type="ECO:0000313" key="6">
    <source>
        <dbReference type="EMBL" id="MDF1610965.1"/>
    </source>
</evidence>
<feature type="domain" description="Hemerythrin-like" evidence="5">
    <location>
        <begin position="15"/>
        <end position="124"/>
    </location>
</feature>
<evidence type="ECO:0000256" key="3">
    <source>
        <dbReference type="ARBA" id="ARBA00022723"/>
    </source>
</evidence>
<protein>
    <submittedName>
        <fullName evidence="6">Hemerythrin family protein</fullName>
    </submittedName>
</protein>
<proteinExistence type="inferred from homology"/>
<evidence type="ECO:0000256" key="4">
    <source>
        <dbReference type="ARBA" id="ARBA00023004"/>
    </source>
</evidence>
<keyword evidence="4" id="KW-0408">Iron</keyword>
<name>A0AAE3TBM2_9BACT</name>
<dbReference type="PANTHER" id="PTHR37164">
    <property type="entry name" value="BACTERIOHEMERYTHRIN"/>
    <property type="match status" value="1"/>
</dbReference>
<evidence type="ECO:0000256" key="2">
    <source>
        <dbReference type="ARBA" id="ARBA00022621"/>
    </source>
</evidence>
<dbReference type="GO" id="GO:0046872">
    <property type="term" value="F:metal ion binding"/>
    <property type="evidence" value="ECO:0007669"/>
    <property type="project" value="UniProtKB-KW"/>
</dbReference>
<dbReference type="Proteomes" id="UP001221302">
    <property type="component" value="Unassembled WGS sequence"/>
</dbReference>
<dbReference type="Pfam" id="PF01814">
    <property type="entry name" value="Hemerythrin"/>
    <property type="match status" value="1"/>
</dbReference>
<dbReference type="RefSeq" id="WP_321534731.1">
    <property type="nucleotide sequence ID" value="NZ_JARGDL010000002.1"/>
</dbReference>
<dbReference type="AlphaFoldDB" id="A0AAE3TBM2"/>
<dbReference type="GO" id="GO:0005344">
    <property type="term" value="F:oxygen carrier activity"/>
    <property type="evidence" value="ECO:0007669"/>
    <property type="project" value="UniProtKB-KW"/>
</dbReference>
<keyword evidence="7" id="KW-1185">Reference proteome</keyword>
<dbReference type="Gene3D" id="1.20.120.50">
    <property type="entry name" value="Hemerythrin-like"/>
    <property type="match status" value="1"/>
</dbReference>
<comment type="caution">
    <text evidence="6">The sequence shown here is derived from an EMBL/GenBank/DDBJ whole genome shotgun (WGS) entry which is preliminary data.</text>
</comment>
<accession>A0AAE3TBM2</accession>
<reference evidence="6" key="1">
    <citation type="submission" date="2023-03" db="EMBL/GenBank/DDBJ databases">
        <title>Stygiobacter electus gen. nov., sp. nov., facultatively anaerobic thermotolerant bacterium of the class Ignavibacteria from a well of Yessentuki mineral water deposit.</title>
        <authorList>
            <person name="Podosokorskaya O.A."/>
            <person name="Elcheninov A.G."/>
            <person name="Petrova N.F."/>
            <person name="Zavarzina D.G."/>
            <person name="Kublanov I.V."/>
            <person name="Merkel A.Y."/>
        </authorList>
    </citation>
    <scope>NUCLEOTIDE SEQUENCE</scope>
    <source>
        <strain evidence="6">09-Me</strain>
    </source>
</reference>
<dbReference type="InterPro" id="IPR012827">
    <property type="entry name" value="Hemerythrin_metal-bd"/>
</dbReference>
<dbReference type="InterPro" id="IPR016131">
    <property type="entry name" value="Haemerythrin_Fe_BS"/>
</dbReference>
<dbReference type="PROSITE" id="PS00550">
    <property type="entry name" value="HEMERYTHRINS"/>
    <property type="match status" value="1"/>
</dbReference>
<sequence length="134" mass="16334">MNYLKFTKKEKVNFKLIDNQHKDFINLVNKLFDASNQNNYNEVNSLMKELVSFLKLHFSTEEKLMIETKYEGYYSHKLEHDRYLRTFIKLQNDFLNKNILPTIDFFESIKNWFTNHLEMNDKKMSDYFVKLGIK</sequence>
<dbReference type="InterPro" id="IPR012312">
    <property type="entry name" value="Hemerythrin-like"/>
</dbReference>
<dbReference type="NCBIfam" id="TIGR02481">
    <property type="entry name" value="hemeryth_dom"/>
    <property type="match status" value="1"/>
</dbReference>
<keyword evidence="3" id="KW-0479">Metal-binding</keyword>
<keyword evidence="2" id="KW-0813">Transport</keyword>
<evidence type="ECO:0000313" key="7">
    <source>
        <dbReference type="Proteomes" id="UP001221302"/>
    </source>
</evidence>
<gene>
    <name evidence="6" type="ORF">P0M35_02280</name>
</gene>